<comment type="caution">
    <text evidence="2">The sequence shown here is derived from an EMBL/GenBank/DDBJ whole genome shotgun (WGS) entry which is preliminary data.</text>
</comment>
<feature type="transmembrane region" description="Helical" evidence="1">
    <location>
        <begin position="51"/>
        <end position="73"/>
    </location>
</feature>
<feature type="transmembrane region" description="Helical" evidence="1">
    <location>
        <begin position="12"/>
        <end position="31"/>
    </location>
</feature>
<reference evidence="2 3" key="1">
    <citation type="submission" date="2018-10" db="EMBL/GenBank/DDBJ databases">
        <title>Natrarchaeobius chitinivorans gen. nov., sp. nov., and Natrarchaeobius haloalkaliphilus sp. nov., alkaliphilic, chitin-utilizing haloarchaea from hypersaline alkaline lakes.</title>
        <authorList>
            <person name="Sorokin D.Y."/>
            <person name="Elcheninov A.G."/>
            <person name="Kostrikina N.A."/>
            <person name="Bale N.J."/>
            <person name="Sinninghe Damste J.S."/>
            <person name="Khijniak T.V."/>
            <person name="Kublanov I.V."/>
            <person name="Toshchakov S.V."/>
        </authorList>
    </citation>
    <scope>NUCLEOTIDE SEQUENCE [LARGE SCALE GENOMIC DNA]</scope>
    <source>
        <strain evidence="2 3">AArcht4T</strain>
    </source>
</reference>
<keyword evidence="1" id="KW-0472">Membrane</keyword>
<evidence type="ECO:0000313" key="2">
    <source>
        <dbReference type="EMBL" id="RQG92292.1"/>
    </source>
</evidence>
<sequence length="74" mass="7792">MTGRLEGKRVNVELVVFGAFSIVAGFGLLYAARHLYPRLDLTDDALASVRLLTALIVGVLVLTGIGLVIVGILA</sequence>
<proteinExistence type="predicted"/>
<keyword evidence="1" id="KW-0812">Transmembrane</keyword>
<keyword evidence="1" id="KW-1133">Transmembrane helix</keyword>
<dbReference type="AlphaFoldDB" id="A0A3N6N2N2"/>
<dbReference type="EMBL" id="REGA01000017">
    <property type="protein sequence ID" value="RQG92292.1"/>
    <property type="molecule type" value="Genomic_DNA"/>
</dbReference>
<evidence type="ECO:0000313" key="3">
    <source>
        <dbReference type="Proteomes" id="UP000282323"/>
    </source>
</evidence>
<organism evidence="2 3">
    <name type="scientific">Natrarchaeobius chitinivorans</name>
    <dbReference type="NCBI Taxonomy" id="1679083"/>
    <lineage>
        <taxon>Archaea</taxon>
        <taxon>Methanobacteriati</taxon>
        <taxon>Methanobacteriota</taxon>
        <taxon>Stenosarchaea group</taxon>
        <taxon>Halobacteria</taxon>
        <taxon>Halobacteriales</taxon>
        <taxon>Natrialbaceae</taxon>
        <taxon>Natrarchaeobius</taxon>
    </lineage>
</organism>
<dbReference type="Proteomes" id="UP000282323">
    <property type="component" value="Unassembled WGS sequence"/>
</dbReference>
<evidence type="ECO:0000256" key="1">
    <source>
        <dbReference type="SAM" id="Phobius"/>
    </source>
</evidence>
<name>A0A3N6N2N2_NATCH</name>
<keyword evidence="3" id="KW-1185">Reference proteome</keyword>
<protein>
    <recommendedName>
        <fullName evidence="4">Beta-ketoadipyl CoA thiolase</fullName>
    </recommendedName>
</protein>
<gene>
    <name evidence="2" type="ORF">EA473_17175</name>
</gene>
<evidence type="ECO:0008006" key="4">
    <source>
        <dbReference type="Google" id="ProtNLM"/>
    </source>
</evidence>
<accession>A0A3N6N2N2</accession>